<protein>
    <recommendedName>
        <fullName evidence="4">Enhancer of rudimentary</fullName>
    </recommendedName>
</protein>
<evidence type="ECO:0000256" key="1">
    <source>
        <dbReference type="ARBA" id="ARBA00007491"/>
    </source>
</evidence>
<dbReference type="PANTHER" id="PTHR12373">
    <property type="entry name" value="ENHANCER OF RUDIMENTARY ERH"/>
    <property type="match status" value="1"/>
</dbReference>
<dbReference type="OrthoDB" id="7887808at2759"/>
<dbReference type="Proteomes" id="UP000530660">
    <property type="component" value="Unassembled WGS sequence"/>
</dbReference>
<evidence type="ECO:0008006" key="4">
    <source>
        <dbReference type="Google" id="ProtNLM"/>
    </source>
</evidence>
<dbReference type="Gene3D" id="3.30.2260.10">
    <property type="entry name" value="Enhancer of rudimentary"/>
    <property type="match status" value="1"/>
</dbReference>
<accession>A0A7J7IHF7</accession>
<comment type="similarity">
    <text evidence="1">Belongs to the E(R) family.</text>
</comment>
<comment type="caution">
    <text evidence="2">The sequence shown here is derived from an EMBL/GenBank/DDBJ whole genome shotgun (WGS) entry which is preliminary data.</text>
</comment>
<dbReference type="EMBL" id="VWRR01000013">
    <property type="protein sequence ID" value="KAF6001751.1"/>
    <property type="molecule type" value="Genomic_DNA"/>
</dbReference>
<dbReference type="SUPFAM" id="SSF143875">
    <property type="entry name" value="ERH-like"/>
    <property type="match status" value="1"/>
</dbReference>
<keyword evidence="3" id="KW-1185">Reference proteome</keyword>
<organism evidence="2 3">
    <name type="scientific">Cyanidiococcus yangmingshanensis</name>
    <dbReference type="NCBI Taxonomy" id="2690220"/>
    <lineage>
        <taxon>Eukaryota</taxon>
        <taxon>Rhodophyta</taxon>
        <taxon>Bangiophyceae</taxon>
        <taxon>Cyanidiales</taxon>
        <taxon>Cyanidiaceae</taxon>
        <taxon>Cyanidiococcus</taxon>
    </lineage>
</organism>
<dbReference type="InterPro" id="IPR035912">
    <property type="entry name" value="EHR_sf"/>
</dbReference>
<evidence type="ECO:0000313" key="3">
    <source>
        <dbReference type="Proteomes" id="UP000530660"/>
    </source>
</evidence>
<dbReference type="AlphaFoldDB" id="A0A7J7IHF7"/>
<dbReference type="InterPro" id="IPR000781">
    <property type="entry name" value="ERH"/>
</dbReference>
<evidence type="ECO:0000313" key="2">
    <source>
        <dbReference type="EMBL" id="KAF6001751.1"/>
    </source>
</evidence>
<sequence>MTHTVLLIQPAAAKATRTYYDYESVPEMVDGFCQLYEQRLRLQDPARQQVEYGLGDLNRFIDDLFDCDVLTYDEATRSYKPHNKAWLKEQCYRQLKARAKPVNETRPGV</sequence>
<name>A0A7J7IHF7_9RHOD</name>
<gene>
    <name evidence="2" type="ORF">F1559_002806</name>
</gene>
<reference evidence="2 3" key="1">
    <citation type="journal article" date="2020" name="J. Phycol.">
        <title>Comparative genome analysis reveals Cyanidiococcus gen. nov., a new extremophilic red algal genus sister to Cyanidioschyzon (Cyanidioschyzonaceae, Rhodophyta).</title>
        <authorList>
            <person name="Liu S.-L."/>
            <person name="Chiang Y.-R."/>
            <person name="Yoon H.S."/>
            <person name="Fu H.-Y."/>
        </authorList>
    </citation>
    <scope>NUCLEOTIDE SEQUENCE [LARGE SCALE GENOMIC DNA]</scope>
    <source>
        <strain evidence="2 3">THAL066</strain>
    </source>
</reference>
<dbReference type="PANTHER" id="PTHR12373:SF0">
    <property type="entry name" value="ENHANCER OF RUDIMENTARY HOMOLOG"/>
    <property type="match status" value="1"/>
</dbReference>
<dbReference type="Pfam" id="PF01133">
    <property type="entry name" value="ER"/>
    <property type="match status" value="1"/>
</dbReference>
<proteinExistence type="inferred from homology"/>